<dbReference type="RefSeq" id="WP_167190101.1">
    <property type="nucleotide sequence ID" value="NZ_JAASQL010000005.1"/>
</dbReference>
<dbReference type="InterPro" id="IPR024775">
    <property type="entry name" value="DinB-like"/>
</dbReference>
<sequence>MDKSQITEMPFFYDRYINLIIDGVDVLEVLKTTQNNLEELKDDFIRNKNYQYQAVKWTPKDILQHLIDTERIMSYRALVLARGEQQDLIGFEEDKYAQNTNVSNRTVEDLLEEFKLVRSATIHQFKHFTKEMFVKTGECSGIHVTPLIFGFICVGHVKHHISVLKEKYFIN</sequence>
<protein>
    <recommendedName>
        <fullName evidence="1">DinB-like domain-containing protein</fullName>
    </recommendedName>
</protein>
<feature type="domain" description="DinB-like" evidence="1">
    <location>
        <begin position="49"/>
        <end position="162"/>
    </location>
</feature>
<gene>
    <name evidence="2" type="ORF">FHR24_002773</name>
</gene>
<evidence type="ECO:0000313" key="2">
    <source>
        <dbReference type="EMBL" id="NIJ46289.1"/>
    </source>
</evidence>
<keyword evidence="3" id="KW-1185">Reference proteome</keyword>
<dbReference type="Gene3D" id="1.20.120.450">
    <property type="entry name" value="dinb family like domain"/>
    <property type="match status" value="1"/>
</dbReference>
<dbReference type="Pfam" id="PF12867">
    <property type="entry name" value="DinB_2"/>
    <property type="match status" value="1"/>
</dbReference>
<dbReference type="Proteomes" id="UP000745859">
    <property type="component" value="Unassembled WGS sequence"/>
</dbReference>
<accession>A0ABX0UBT5</accession>
<dbReference type="SUPFAM" id="SSF109854">
    <property type="entry name" value="DinB/YfiT-like putative metalloenzymes"/>
    <property type="match status" value="1"/>
</dbReference>
<comment type="caution">
    <text evidence="2">The sequence shown here is derived from an EMBL/GenBank/DDBJ whole genome shotgun (WGS) entry which is preliminary data.</text>
</comment>
<evidence type="ECO:0000259" key="1">
    <source>
        <dbReference type="Pfam" id="PF12867"/>
    </source>
</evidence>
<evidence type="ECO:0000313" key="3">
    <source>
        <dbReference type="Proteomes" id="UP000745859"/>
    </source>
</evidence>
<name>A0ABX0UBT5_9FLAO</name>
<proteinExistence type="predicted"/>
<organism evidence="2 3">
    <name type="scientific">Wenyingzhuangia heitensis</name>
    <dbReference type="NCBI Taxonomy" id="1487859"/>
    <lineage>
        <taxon>Bacteria</taxon>
        <taxon>Pseudomonadati</taxon>
        <taxon>Bacteroidota</taxon>
        <taxon>Flavobacteriia</taxon>
        <taxon>Flavobacteriales</taxon>
        <taxon>Flavobacteriaceae</taxon>
        <taxon>Wenyingzhuangia</taxon>
    </lineage>
</organism>
<dbReference type="InterPro" id="IPR034660">
    <property type="entry name" value="DinB/YfiT-like"/>
</dbReference>
<reference evidence="2 3" key="1">
    <citation type="submission" date="2020-03" db="EMBL/GenBank/DDBJ databases">
        <title>Genomic Encyclopedia of Type Strains, Phase IV (KMG-IV): sequencing the most valuable type-strain genomes for metagenomic binning, comparative biology and taxonomic classification.</title>
        <authorList>
            <person name="Goeker M."/>
        </authorList>
    </citation>
    <scope>NUCLEOTIDE SEQUENCE [LARGE SCALE GENOMIC DNA]</scope>
    <source>
        <strain evidence="2 3">DSM 101599</strain>
    </source>
</reference>
<dbReference type="EMBL" id="JAASQL010000005">
    <property type="protein sequence ID" value="NIJ46289.1"/>
    <property type="molecule type" value="Genomic_DNA"/>
</dbReference>